<evidence type="ECO:0000256" key="8">
    <source>
        <dbReference type="SAM" id="Phobius"/>
    </source>
</evidence>
<feature type="signal peptide" evidence="9">
    <location>
        <begin position="1"/>
        <end position="18"/>
    </location>
</feature>
<keyword evidence="6 8" id="KW-0472">Membrane</keyword>
<evidence type="ECO:0000256" key="1">
    <source>
        <dbReference type="ARBA" id="ARBA00004479"/>
    </source>
</evidence>
<reference evidence="11 12" key="1">
    <citation type="submission" date="2018-10" db="EMBL/GenBank/DDBJ databases">
        <title>Genome assembly for a Yunnan-Guizhou Plateau 3E fish, Anabarilius grahami (Regan), and its evolutionary and genetic applications.</title>
        <authorList>
            <person name="Jiang W."/>
        </authorList>
    </citation>
    <scope>NUCLEOTIDE SEQUENCE [LARGE SCALE GENOMIC DNA]</scope>
    <source>
        <strain evidence="11">AG-KIZ</strain>
        <tissue evidence="11">Muscle</tissue>
    </source>
</reference>
<keyword evidence="5 8" id="KW-1133">Transmembrane helix</keyword>
<evidence type="ECO:0000259" key="10">
    <source>
        <dbReference type="PROSITE" id="PS50041"/>
    </source>
</evidence>
<dbReference type="PANTHER" id="PTHR14789">
    <property type="entry name" value="CHONDROLECTIN VARIANT CHODLFDELTAE"/>
    <property type="match status" value="1"/>
</dbReference>
<accession>A0A3N0XW51</accession>
<evidence type="ECO:0000256" key="6">
    <source>
        <dbReference type="ARBA" id="ARBA00023136"/>
    </source>
</evidence>
<dbReference type="PANTHER" id="PTHR14789:SF8">
    <property type="entry name" value="C-TYPE LECTIN DOMAIN FAMILY 14 MEMBER A PRECURSOR-RELATED"/>
    <property type="match status" value="1"/>
</dbReference>
<gene>
    <name evidence="11" type="ORF">DPX16_15338</name>
</gene>
<feature type="chain" id="PRO_5018022400" evidence="9">
    <location>
        <begin position="19"/>
        <end position="353"/>
    </location>
</feature>
<feature type="region of interest" description="Disordered" evidence="7">
    <location>
        <begin position="242"/>
        <end position="275"/>
    </location>
</feature>
<dbReference type="InterPro" id="IPR001304">
    <property type="entry name" value="C-type_lectin-like"/>
</dbReference>
<dbReference type="InterPro" id="IPR016187">
    <property type="entry name" value="CTDL_fold"/>
</dbReference>
<dbReference type="Proteomes" id="UP000281406">
    <property type="component" value="Unassembled WGS sequence"/>
</dbReference>
<dbReference type="Gene3D" id="3.10.100.10">
    <property type="entry name" value="Mannose-Binding Protein A, subunit A"/>
    <property type="match status" value="1"/>
</dbReference>
<dbReference type="SMART" id="SM00034">
    <property type="entry name" value="CLECT"/>
    <property type="match status" value="1"/>
</dbReference>
<comment type="caution">
    <text evidence="11">The sequence shown here is derived from an EMBL/GenBank/DDBJ whole genome shotgun (WGS) entry which is preliminary data.</text>
</comment>
<feature type="transmembrane region" description="Helical" evidence="8">
    <location>
        <begin position="295"/>
        <end position="317"/>
    </location>
</feature>
<feature type="domain" description="C-type lectin" evidence="10">
    <location>
        <begin position="19"/>
        <end position="153"/>
    </location>
</feature>
<dbReference type="SUPFAM" id="SSF56436">
    <property type="entry name" value="C-type lectin-like"/>
    <property type="match status" value="1"/>
</dbReference>
<evidence type="ECO:0000256" key="4">
    <source>
        <dbReference type="ARBA" id="ARBA00022734"/>
    </source>
</evidence>
<dbReference type="InterPro" id="IPR016186">
    <property type="entry name" value="C-type_lectin-like/link_sf"/>
</dbReference>
<organism evidence="11 12">
    <name type="scientific">Anabarilius grahami</name>
    <name type="common">Kanglang fish</name>
    <name type="synonym">Barilius grahami</name>
    <dbReference type="NCBI Taxonomy" id="495550"/>
    <lineage>
        <taxon>Eukaryota</taxon>
        <taxon>Metazoa</taxon>
        <taxon>Chordata</taxon>
        <taxon>Craniata</taxon>
        <taxon>Vertebrata</taxon>
        <taxon>Euteleostomi</taxon>
        <taxon>Actinopterygii</taxon>
        <taxon>Neopterygii</taxon>
        <taxon>Teleostei</taxon>
        <taxon>Ostariophysi</taxon>
        <taxon>Cypriniformes</taxon>
        <taxon>Xenocyprididae</taxon>
        <taxon>Xenocypridinae</taxon>
        <taxon>Xenocypridinae incertae sedis</taxon>
        <taxon>Anabarilius</taxon>
    </lineage>
</organism>
<comment type="subcellular location">
    <subcellularLocation>
        <location evidence="1">Membrane</location>
        <topology evidence="1">Single-pass type I membrane protein</topology>
    </subcellularLocation>
</comment>
<evidence type="ECO:0000256" key="9">
    <source>
        <dbReference type="SAM" id="SignalP"/>
    </source>
</evidence>
<feature type="compositionally biased region" description="Polar residues" evidence="7">
    <location>
        <begin position="247"/>
        <end position="270"/>
    </location>
</feature>
<evidence type="ECO:0000256" key="3">
    <source>
        <dbReference type="ARBA" id="ARBA00022729"/>
    </source>
</evidence>
<protein>
    <submittedName>
        <fullName evidence="11">C-type lectin domain family 14 member A</fullName>
    </submittedName>
</protein>
<dbReference type="AlphaFoldDB" id="A0A3N0XW51"/>
<keyword evidence="3 9" id="KW-0732">Signal</keyword>
<name>A0A3N0XW51_ANAGA</name>
<evidence type="ECO:0000313" key="12">
    <source>
        <dbReference type="Proteomes" id="UP000281406"/>
    </source>
</evidence>
<dbReference type="InterPro" id="IPR051505">
    <property type="entry name" value="C-type_lectin_domain"/>
</dbReference>
<keyword evidence="4 11" id="KW-0430">Lectin</keyword>
<evidence type="ECO:0000256" key="2">
    <source>
        <dbReference type="ARBA" id="ARBA00022692"/>
    </source>
</evidence>
<dbReference type="GO" id="GO:0016020">
    <property type="term" value="C:membrane"/>
    <property type="evidence" value="ECO:0007669"/>
    <property type="project" value="UniProtKB-SubCell"/>
</dbReference>
<keyword evidence="12" id="KW-1185">Reference proteome</keyword>
<keyword evidence="2 8" id="KW-0812">Transmembrane</keyword>
<dbReference type="EMBL" id="RJVU01059333">
    <property type="protein sequence ID" value="ROJ78813.1"/>
    <property type="molecule type" value="Genomic_DNA"/>
</dbReference>
<dbReference type="OrthoDB" id="9890094at2759"/>
<dbReference type="Pfam" id="PF00059">
    <property type="entry name" value="Lectin_C"/>
    <property type="match status" value="1"/>
</dbReference>
<dbReference type="GO" id="GO:0030246">
    <property type="term" value="F:carbohydrate binding"/>
    <property type="evidence" value="ECO:0007669"/>
    <property type="project" value="UniProtKB-KW"/>
</dbReference>
<dbReference type="PROSITE" id="PS50041">
    <property type="entry name" value="C_TYPE_LECTIN_2"/>
    <property type="match status" value="1"/>
</dbReference>
<evidence type="ECO:0000256" key="5">
    <source>
        <dbReference type="ARBA" id="ARBA00022989"/>
    </source>
</evidence>
<sequence length="353" mass="38832">MEFWTGLYLLSFLNMACCLPESSYTVHLNKLLFTDAEKDCLPGSFLTNIPNAKEMAKILKTISDKNNKAANSFWIGLKKDAGTCVQPDLPLKGFKWTVDNTIQSDVTKWKTEPQQTCTGSLCGLLSVEYSDSGVTSSGFVDATCRQKHPFICKRNVKVECPRPNISDTHDIIHRLNDPFTREIVCSSGANFTLTCSKDLVWTVVGTENMNVSQLCQECKKGYRRDSSGNCVDVNKCEESKPCDGSKPPTTDLTPVKPNINTGKSVLTKPTSLPDDVRMNDTDAHIEESAGDISNIIVPAIIALLIFIVLLVIVAAIVKGCLRRRSKNLAQRKAEAVALNGSSSMEKVNEKEET</sequence>
<evidence type="ECO:0000256" key="7">
    <source>
        <dbReference type="SAM" id="MobiDB-lite"/>
    </source>
</evidence>
<proteinExistence type="predicted"/>
<evidence type="ECO:0000313" key="11">
    <source>
        <dbReference type="EMBL" id="ROJ78813.1"/>
    </source>
</evidence>